<feature type="domain" description="N-acetyltransferase" evidence="4">
    <location>
        <begin position="155"/>
        <end position="307"/>
    </location>
</feature>
<evidence type="ECO:0000259" key="3">
    <source>
        <dbReference type="PROSITE" id="PS50086"/>
    </source>
</evidence>
<evidence type="ECO:0000259" key="4">
    <source>
        <dbReference type="PROSITE" id="PS51186"/>
    </source>
</evidence>
<dbReference type="OrthoDB" id="26371at2759"/>
<feature type="region of interest" description="Disordered" evidence="2">
    <location>
        <begin position="406"/>
        <end position="473"/>
    </location>
</feature>
<name>A0A8H7UE52_MORIS</name>
<dbReference type="PANTHER" id="PTHR22957">
    <property type="entry name" value="TBC1 DOMAIN FAMILY MEMBER GTPASE-ACTIVATING PROTEIN"/>
    <property type="match status" value="1"/>
</dbReference>
<dbReference type="Gene3D" id="1.10.472.80">
    <property type="entry name" value="Ypt/Rab-GAP domain of gyp1p, domain 3"/>
    <property type="match status" value="1"/>
</dbReference>
<evidence type="ECO:0000313" key="6">
    <source>
        <dbReference type="Proteomes" id="UP000654370"/>
    </source>
</evidence>
<feature type="domain" description="Rab-GAP TBC" evidence="3">
    <location>
        <begin position="524"/>
        <end position="757"/>
    </location>
</feature>
<dbReference type="SMART" id="SM00164">
    <property type="entry name" value="TBC"/>
    <property type="match status" value="1"/>
</dbReference>
<dbReference type="Proteomes" id="UP000654370">
    <property type="component" value="Unassembled WGS sequence"/>
</dbReference>
<feature type="region of interest" description="Disordered" evidence="2">
    <location>
        <begin position="355"/>
        <end position="389"/>
    </location>
</feature>
<keyword evidence="1" id="KW-0343">GTPase activation</keyword>
<keyword evidence="6" id="KW-1185">Reference proteome</keyword>
<dbReference type="GO" id="GO:0071889">
    <property type="term" value="F:14-3-3 protein binding"/>
    <property type="evidence" value="ECO:0007669"/>
    <property type="project" value="UniProtKB-ARBA"/>
</dbReference>
<protein>
    <submittedName>
        <fullName evidence="5">Uncharacterized protein</fullName>
    </submittedName>
</protein>
<dbReference type="EMBL" id="JAEPQZ010000010">
    <property type="protein sequence ID" value="KAG2176124.1"/>
    <property type="molecule type" value="Genomic_DNA"/>
</dbReference>
<dbReference type="InterPro" id="IPR000182">
    <property type="entry name" value="GNAT_dom"/>
</dbReference>
<dbReference type="PROSITE" id="PS51186">
    <property type="entry name" value="GNAT"/>
    <property type="match status" value="1"/>
</dbReference>
<dbReference type="FunFam" id="1.10.472.80:FF:000001">
    <property type="entry name" value="TBC1 domain family member 22B"/>
    <property type="match status" value="1"/>
</dbReference>
<dbReference type="AlphaFoldDB" id="A0A8H7UE52"/>
<reference evidence="5" key="1">
    <citation type="submission" date="2020-12" db="EMBL/GenBank/DDBJ databases">
        <title>Metabolic potential, ecology and presence of endohyphal bacteria is reflected in genomic diversity of Mucoromycotina.</title>
        <authorList>
            <person name="Muszewska A."/>
            <person name="Okrasinska A."/>
            <person name="Steczkiewicz K."/>
            <person name="Drgas O."/>
            <person name="Orlowska M."/>
            <person name="Perlinska-Lenart U."/>
            <person name="Aleksandrzak-Piekarczyk T."/>
            <person name="Szatraj K."/>
            <person name="Zielenkiewicz U."/>
            <person name="Pilsyk S."/>
            <person name="Malc E."/>
            <person name="Mieczkowski P."/>
            <person name="Kruszewska J.S."/>
            <person name="Biernat P."/>
            <person name="Pawlowska J."/>
        </authorList>
    </citation>
    <scope>NUCLEOTIDE SEQUENCE</scope>
    <source>
        <strain evidence="5">WA0000067209</strain>
    </source>
</reference>
<dbReference type="Gene3D" id="3.40.630.30">
    <property type="match status" value="1"/>
</dbReference>
<evidence type="ECO:0000256" key="1">
    <source>
        <dbReference type="ARBA" id="ARBA00022468"/>
    </source>
</evidence>
<gene>
    <name evidence="5" type="ORF">INT43_005357</name>
</gene>
<evidence type="ECO:0000256" key="2">
    <source>
        <dbReference type="SAM" id="MobiDB-lite"/>
    </source>
</evidence>
<dbReference type="GO" id="GO:0016747">
    <property type="term" value="F:acyltransferase activity, transferring groups other than amino-acyl groups"/>
    <property type="evidence" value="ECO:0007669"/>
    <property type="project" value="InterPro"/>
</dbReference>
<accession>A0A8H7UE52</accession>
<dbReference type="GO" id="GO:0005794">
    <property type="term" value="C:Golgi apparatus"/>
    <property type="evidence" value="ECO:0007669"/>
    <property type="project" value="TreeGrafter"/>
</dbReference>
<dbReference type="InterPro" id="IPR035969">
    <property type="entry name" value="Rab-GAP_TBC_sf"/>
</dbReference>
<dbReference type="FunFam" id="1.10.8.270:FF:000004">
    <property type="entry name" value="TBC1 domain family, member 22B"/>
    <property type="match status" value="1"/>
</dbReference>
<dbReference type="PROSITE" id="PS50086">
    <property type="entry name" value="TBC_RABGAP"/>
    <property type="match status" value="1"/>
</dbReference>
<dbReference type="Pfam" id="PF00566">
    <property type="entry name" value="RabGAP-TBC"/>
    <property type="match status" value="1"/>
</dbReference>
<dbReference type="Gene3D" id="1.10.8.270">
    <property type="entry name" value="putative rabgap domain of human tbc1 domain family member 14 like domains"/>
    <property type="match status" value="1"/>
</dbReference>
<dbReference type="InterPro" id="IPR000195">
    <property type="entry name" value="Rab-GAP-TBC_dom"/>
</dbReference>
<dbReference type="SUPFAM" id="SSF47923">
    <property type="entry name" value="Ypt/Rab-GAP domain of gyp1p"/>
    <property type="match status" value="2"/>
</dbReference>
<feature type="compositionally biased region" description="Low complexity" evidence="2">
    <location>
        <begin position="359"/>
        <end position="377"/>
    </location>
</feature>
<dbReference type="PANTHER" id="PTHR22957:SF26">
    <property type="entry name" value="LD44506P"/>
    <property type="match status" value="1"/>
</dbReference>
<dbReference type="InterPro" id="IPR016181">
    <property type="entry name" value="Acyl_CoA_acyltransferase"/>
</dbReference>
<dbReference type="Gene3D" id="1.10.10.750">
    <property type="entry name" value="Ypt/Rab-GAP domain of gyp1p, domain 1"/>
    <property type="match status" value="1"/>
</dbReference>
<dbReference type="InterPro" id="IPR013653">
    <property type="entry name" value="GCN5-like_dom"/>
</dbReference>
<dbReference type="SUPFAM" id="SSF55729">
    <property type="entry name" value="Acyl-CoA N-acyltransferases (Nat)"/>
    <property type="match status" value="1"/>
</dbReference>
<sequence>MSNIVVKVYPGPQEFLDALLPQLEENELENCQLIAKSRMWARDKVTDGYYAAVLDGEQFKYALCWAPRNLMWLSYSPPDGSDKDYQVLLAKHLAQVEHAVTEVYGFQGCEPGAATFKNAYNEAANQKFKVHRPMCTYRLTAVRYPEQSRELLEKGTLRLATEDDNVNLFAEWYRDYCGLCALSTPSPEECVKAMTNLMSVEMLYIWVLEEKPVSMTFKMRPLKYGTSVAGVYTPPDSRRRGYATAMMAAFCAKLLETFQFVTLHADANNPTSNHIYQDVGFVKYRDTNDYNRLENIADHVSDAQLPPSSVHVVKAGSTPGGVPSKVVGAQYSYATLITSKSSKKEAQALATVPSYIGQPGTVSSGSKSSPATGSSKPYAGRSAPLPPVKNFNAFMKQTNEEWDDALDDVNSTDMPELDLQPEVPQFQKRVHPKTSRPDTPTSAPIETKPSPEIVTKEQPPASLRKRNSNGLKDNIPGLLTDPSNLLQSCIQDLNKVDSKYTRFKNILSCSNVDLAALRELSWSGIPPDFRPMAWQILLGYLPCNSDRRVATLARKRKEYEDGMSAAYARGTAGLDQTLWHQIHIDIPRTNPGIPLYQSEATQMVANSLLVFICLERILYLWSIRHPASGYVQGINDLVTPFFHVFLSMYIDDDAENYNVGLLPKEVLSVIEADSFWCLSKLLDGIQDNYTFAQPGIQRQLATLKELTCRIDAPLAMHLQNEGIEFIQFAFRWINCLLMREISLRNTVRMWDTYLAEGSEGFSEFHVYVCASFLATWSVQLKQMDFQDIMIFLQQVPTSNWTEKDIELLLSQAYMWKSLFHNAPNHLKK</sequence>
<organism evidence="5 6">
    <name type="scientific">Mortierella isabellina</name>
    <name type="common">Filamentous fungus</name>
    <name type="synonym">Umbelopsis isabellina</name>
    <dbReference type="NCBI Taxonomy" id="91625"/>
    <lineage>
        <taxon>Eukaryota</taxon>
        <taxon>Fungi</taxon>
        <taxon>Fungi incertae sedis</taxon>
        <taxon>Mucoromycota</taxon>
        <taxon>Mucoromycotina</taxon>
        <taxon>Umbelopsidomycetes</taxon>
        <taxon>Umbelopsidales</taxon>
        <taxon>Umbelopsidaceae</taxon>
        <taxon>Umbelopsis</taxon>
    </lineage>
</organism>
<dbReference type="Pfam" id="PF08445">
    <property type="entry name" value="FR47"/>
    <property type="match status" value="1"/>
</dbReference>
<dbReference type="GO" id="GO:0005096">
    <property type="term" value="F:GTPase activator activity"/>
    <property type="evidence" value="ECO:0007669"/>
    <property type="project" value="UniProtKB-KW"/>
</dbReference>
<evidence type="ECO:0000313" key="5">
    <source>
        <dbReference type="EMBL" id="KAG2176124.1"/>
    </source>
</evidence>
<proteinExistence type="predicted"/>
<comment type="caution">
    <text evidence="5">The sequence shown here is derived from an EMBL/GenBank/DDBJ whole genome shotgun (WGS) entry which is preliminary data.</text>
</comment>